<comment type="caution">
    <text evidence="1">The sequence shown here is derived from an EMBL/GenBank/DDBJ whole genome shotgun (WGS) entry which is preliminary data.</text>
</comment>
<sequence>MFRVFPIEIKVDFANDLVTVNKRTVRKLHPVAVASEVEKELNRLYRERFNPNQFMKALLRAYQALIAESMIKAGPQRKSGSTVPLVQVFELLSLRLGYSLNQFAFDIYRLRSHPDRSYGGYQFIFGSGRDRGSVVITLPGGQKEVLGSLEVIKGGDQDE</sequence>
<protein>
    <submittedName>
        <fullName evidence="1">Uncharacterized protein</fullName>
    </submittedName>
</protein>
<evidence type="ECO:0000313" key="2">
    <source>
        <dbReference type="Proteomes" id="UP000242972"/>
    </source>
</evidence>
<accession>A0A2T2XFY0</accession>
<dbReference type="AlphaFoldDB" id="A0A2T2XFY0"/>
<reference evidence="1 2" key="1">
    <citation type="journal article" date="2014" name="BMC Genomics">
        <title>Comparison of environmental and isolate Sulfobacillus genomes reveals diverse carbon, sulfur, nitrogen, and hydrogen metabolisms.</title>
        <authorList>
            <person name="Justice N.B."/>
            <person name="Norman A."/>
            <person name="Brown C.T."/>
            <person name="Singh A."/>
            <person name="Thomas B.C."/>
            <person name="Banfield J.F."/>
        </authorList>
    </citation>
    <scope>NUCLEOTIDE SEQUENCE [LARGE SCALE GENOMIC DNA]</scope>
    <source>
        <strain evidence="1">AMDSBA4</strain>
    </source>
</reference>
<gene>
    <name evidence="1" type="ORF">C7B46_09925</name>
</gene>
<proteinExistence type="predicted"/>
<organism evidence="1 2">
    <name type="scientific">Sulfobacillus benefaciens</name>
    <dbReference type="NCBI Taxonomy" id="453960"/>
    <lineage>
        <taxon>Bacteria</taxon>
        <taxon>Bacillati</taxon>
        <taxon>Bacillota</taxon>
        <taxon>Clostridia</taxon>
        <taxon>Eubacteriales</taxon>
        <taxon>Clostridiales Family XVII. Incertae Sedis</taxon>
        <taxon>Sulfobacillus</taxon>
    </lineage>
</organism>
<dbReference type="Proteomes" id="UP000242972">
    <property type="component" value="Unassembled WGS sequence"/>
</dbReference>
<dbReference type="EMBL" id="PXYW01000021">
    <property type="protein sequence ID" value="PSR33366.1"/>
    <property type="molecule type" value="Genomic_DNA"/>
</dbReference>
<evidence type="ECO:0000313" key="1">
    <source>
        <dbReference type="EMBL" id="PSR33366.1"/>
    </source>
</evidence>
<name>A0A2T2XFY0_9FIRM</name>